<dbReference type="InterPro" id="IPR015813">
    <property type="entry name" value="Pyrv/PenolPyrv_kinase-like_dom"/>
</dbReference>
<accession>A0A5C4IXZ6</accession>
<dbReference type="Gene3D" id="3.20.20.60">
    <property type="entry name" value="Phosphoenolpyruvate-binding domains"/>
    <property type="match status" value="1"/>
</dbReference>
<dbReference type="AlphaFoldDB" id="A0A5C4IXZ6"/>
<keyword evidence="1" id="KW-0670">Pyruvate</keyword>
<dbReference type="SUPFAM" id="SSF51621">
    <property type="entry name" value="Phosphoenolpyruvate/pyruvate domain"/>
    <property type="match status" value="1"/>
</dbReference>
<evidence type="ECO:0000313" key="1">
    <source>
        <dbReference type="EMBL" id="TMQ81060.1"/>
    </source>
</evidence>
<dbReference type="Pfam" id="PF13714">
    <property type="entry name" value="PEP_mutase"/>
    <property type="match status" value="1"/>
</dbReference>
<dbReference type="GO" id="GO:0016829">
    <property type="term" value="F:lyase activity"/>
    <property type="evidence" value="ECO:0007669"/>
    <property type="project" value="UniProtKB-KW"/>
</dbReference>
<organism evidence="1 2">
    <name type="scientific">Actinomadura soli</name>
    <dbReference type="NCBI Taxonomy" id="2508997"/>
    <lineage>
        <taxon>Bacteria</taxon>
        <taxon>Bacillati</taxon>
        <taxon>Actinomycetota</taxon>
        <taxon>Actinomycetes</taxon>
        <taxon>Streptosporangiales</taxon>
        <taxon>Thermomonosporaceae</taxon>
        <taxon>Actinomadura</taxon>
    </lineage>
</organism>
<reference evidence="1 2" key="1">
    <citation type="submission" date="2019-05" db="EMBL/GenBank/DDBJ databases">
        <title>Draft genome sequence of Actinomadura sp. 14C53.</title>
        <authorList>
            <person name="Saricaoglu S."/>
            <person name="Isik K."/>
        </authorList>
    </citation>
    <scope>NUCLEOTIDE SEQUENCE [LARGE SCALE GENOMIC DNA]</scope>
    <source>
        <strain evidence="1 2">14C53</strain>
    </source>
</reference>
<dbReference type="RefSeq" id="WP_138650725.1">
    <property type="nucleotide sequence ID" value="NZ_VCKW01000530.1"/>
</dbReference>
<dbReference type="PANTHER" id="PTHR42905">
    <property type="entry name" value="PHOSPHOENOLPYRUVATE CARBOXYLASE"/>
    <property type="match status" value="1"/>
</dbReference>
<dbReference type="InterPro" id="IPR039556">
    <property type="entry name" value="ICL/PEPM"/>
</dbReference>
<dbReference type="OrthoDB" id="9771433at2"/>
<sequence length="243" mass="25024">MTEHAALLRDLHRPGDPLLLPNVWDAASATTVEEAGFPALATASAAISAMLGYPDHEGAPAGEMFAAAGRVIRAASVPVTVDAEAGYGLSPDELVERLLAIGAAGCNLEDTYAGALAEPETQAEYLAAVRAAAGDALVINARVDTFAAKAPDPADAAIVRGRLYFEAGADCVYPIMAPIDAVPTLVKELPGPINANQMPGSSVADLAAAGVARVSYGPMPYLRALDALKEFANRLKEGQNPYA</sequence>
<dbReference type="CDD" id="cd00377">
    <property type="entry name" value="ICL_PEPM"/>
    <property type="match status" value="1"/>
</dbReference>
<gene>
    <name evidence="1" type="ORF">ETD83_41565</name>
</gene>
<evidence type="ECO:0000313" key="2">
    <source>
        <dbReference type="Proteomes" id="UP000309174"/>
    </source>
</evidence>
<protein>
    <submittedName>
        <fullName evidence="1">Isocitrate lyase/phosphoenolpyruvate mutase family protein</fullName>
    </submittedName>
</protein>
<keyword evidence="1" id="KW-0456">Lyase</keyword>
<dbReference type="Proteomes" id="UP000309174">
    <property type="component" value="Unassembled WGS sequence"/>
</dbReference>
<name>A0A5C4IXZ6_9ACTN</name>
<dbReference type="InterPro" id="IPR040442">
    <property type="entry name" value="Pyrv_kinase-like_dom_sf"/>
</dbReference>
<dbReference type="EMBL" id="VCKW01000530">
    <property type="protein sequence ID" value="TMQ81060.1"/>
    <property type="molecule type" value="Genomic_DNA"/>
</dbReference>
<keyword evidence="2" id="KW-1185">Reference proteome</keyword>
<proteinExistence type="predicted"/>
<dbReference type="PANTHER" id="PTHR42905:SF16">
    <property type="entry name" value="CARBOXYPHOSPHONOENOLPYRUVATE PHOSPHONOMUTASE-LIKE PROTEIN (AFU_ORTHOLOGUE AFUA_5G07230)"/>
    <property type="match status" value="1"/>
</dbReference>
<comment type="caution">
    <text evidence="1">The sequence shown here is derived from an EMBL/GenBank/DDBJ whole genome shotgun (WGS) entry which is preliminary data.</text>
</comment>